<accession>A0A9J5WVY9</accession>
<organism evidence="2 3">
    <name type="scientific">Solanum commersonii</name>
    <name type="common">Commerson's wild potato</name>
    <name type="synonym">Commerson's nightshade</name>
    <dbReference type="NCBI Taxonomy" id="4109"/>
    <lineage>
        <taxon>Eukaryota</taxon>
        <taxon>Viridiplantae</taxon>
        <taxon>Streptophyta</taxon>
        <taxon>Embryophyta</taxon>
        <taxon>Tracheophyta</taxon>
        <taxon>Spermatophyta</taxon>
        <taxon>Magnoliopsida</taxon>
        <taxon>eudicotyledons</taxon>
        <taxon>Gunneridae</taxon>
        <taxon>Pentapetalae</taxon>
        <taxon>asterids</taxon>
        <taxon>lamiids</taxon>
        <taxon>Solanales</taxon>
        <taxon>Solanaceae</taxon>
        <taxon>Solanoideae</taxon>
        <taxon>Solaneae</taxon>
        <taxon>Solanum</taxon>
    </lineage>
</organism>
<evidence type="ECO:0000313" key="2">
    <source>
        <dbReference type="EMBL" id="KAG5579118.1"/>
    </source>
</evidence>
<evidence type="ECO:0000313" key="3">
    <source>
        <dbReference type="Proteomes" id="UP000824120"/>
    </source>
</evidence>
<feature type="compositionally biased region" description="Basic and acidic residues" evidence="1">
    <location>
        <begin position="119"/>
        <end position="129"/>
    </location>
</feature>
<dbReference type="Proteomes" id="UP000824120">
    <property type="component" value="Chromosome 10"/>
</dbReference>
<sequence>MRIKKVIPHIIMWELWKRRNAKRRCAYIYIEGNQLADCITNITINHEDKQQYASFYELPIKASKILNMDKQQIPTIRIRTRRITNTSNHQHEGNGRGKLAMRIQMNSQQRIMCSPVQSENHETGSAKKP</sequence>
<proteinExistence type="predicted"/>
<dbReference type="AlphaFoldDB" id="A0A9J5WVY9"/>
<feature type="region of interest" description="Disordered" evidence="1">
    <location>
        <begin position="110"/>
        <end position="129"/>
    </location>
</feature>
<keyword evidence="3" id="KW-1185">Reference proteome</keyword>
<protein>
    <submittedName>
        <fullName evidence="2">Uncharacterized protein</fullName>
    </submittedName>
</protein>
<comment type="caution">
    <text evidence="2">The sequence shown here is derived from an EMBL/GenBank/DDBJ whole genome shotgun (WGS) entry which is preliminary data.</text>
</comment>
<evidence type="ECO:0000256" key="1">
    <source>
        <dbReference type="SAM" id="MobiDB-lite"/>
    </source>
</evidence>
<reference evidence="2 3" key="1">
    <citation type="submission" date="2020-09" db="EMBL/GenBank/DDBJ databases">
        <title>De no assembly of potato wild relative species, Solanum commersonii.</title>
        <authorList>
            <person name="Cho K."/>
        </authorList>
    </citation>
    <scope>NUCLEOTIDE SEQUENCE [LARGE SCALE GENOMIC DNA]</scope>
    <source>
        <strain evidence="2">LZ3.2</strain>
        <tissue evidence="2">Leaf</tissue>
    </source>
</reference>
<dbReference type="EMBL" id="JACXVP010000010">
    <property type="protein sequence ID" value="KAG5579118.1"/>
    <property type="molecule type" value="Genomic_DNA"/>
</dbReference>
<gene>
    <name evidence="2" type="ORF">H5410_049745</name>
</gene>
<name>A0A9J5WVY9_SOLCO</name>